<name>D8Q0X7_SCHCM</name>
<accession>D8Q0X7</accession>
<dbReference type="OrthoDB" id="3115698at2759"/>
<proteinExistence type="predicted"/>
<dbReference type="GeneID" id="9590721"/>
<dbReference type="RefSeq" id="XP_003032733.1">
    <property type="nucleotide sequence ID" value="XM_003032687.1"/>
</dbReference>
<evidence type="ECO:0000313" key="3">
    <source>
        <dbReference type="Proteomes" id="UP000007431"/>
    </source>
</evidence>
<evidence type="ECO:0000313" key="2">
    <source>
        <dbReference type="EMBL" id="EFI97830.1"/>
    </source>
</evidence>
<sequence>MSSSGPLEQLTSQSGAYEIISKALADKNAAESALLDVNRQLNDLKATLAETDKDLENSRHRTQFFIDKVKEKDDIIDDRELEILRMYFVLDGLAKDWRVLQAPLSKLPSEHQRSTLRFSSLGQTRRLNSTCTLRTLTTEHVPANKRDAEKAINARLAIATRQRSLQNTITVLTEALRKEQATHERTQRAYLNARAKLEFLADGWVPIDNTAAQIVISMDEVLSDAQEFCARTKDHADAMLEDLQKKGIHA</sequence>
<keyword evidence="3" id="KW-1185">Reference proteome</keyword>
<dbReference type="EMBL" id="GL377305">
    <property type="protein sequence ID" value="EFI97830.1"/>
    <property type="molecule type" value="Genomic_DNA"/>
</dbReference>
<dbReference type="InParanoid" id="D8Q0X7"/>
<dbReference type="KEGG" id="scm:SCHCO_02598352"/>
<evidence type="ECO:0000256" key="1">
    <source>
        <dbReference type="SAM" id="Coils"/>
    </source>
</evidence>
<dbReference type="HOGENOM" id="CLU_1111895_0_0_1"/>
<dbReference type="VEuPathDB" id="FungiDB:SCHCODRAFT_02598352"/>
<protein>
    <submittedName>
        <fullName evidence="2">Uncharacterized protein</fullName>
    </submittedName>
</protein>
<organism evidence="3">
    <name type="scientific">Schizophyllum commune (strain H4-8 / FGSC 9210)</name>
    <name type="common">Split gill fungus</name>
    <dbReference type="NCBI Taxonomy" id="578458"/>
    <lineage>
        <taxon>Eukaryota</taxon>
        <taxon>Fungi</taxon>
        <taxon>Dikarya</taxon>
        <taxon>Basidiomycota</taxon>
        <taxon>Agaricomycotina</taxon>
        <taxon>Agaricomycetes</taxon>
        <taxon>Agaricomycetidae</taxon>
        <taxon>Agaricales</taxon>
        <taxon>Schizophyllaceae</taxon>
        <taxon>Schizophyllum</taxon>
    </lineage>
</organism>
<dbReference type="AlphaFoldDB" id="D8Q0X7"/>
<reference evidence="2 3" key="1">
    <citation type="journal article" date="2010" name="Nat. Biotechnol.">
        <title>Genome sequence of the model mushroom Schizophyllum commune.</title>
        <authorList>
            <person name="Ohm R.A."/>
            <person name="de Jong J.F."/>
            <person name="Lugones L.G."/>
            <person name="Aerts A."/>
            <person name="Kothe E."/>
            <person name="Stajich J.E."/>
            <person name="de Vries R.P."/>
            <person name="Record E."/>
            <person name="Levasseur A."/>
            <person name="Baker S.E."/>
            <person name="Bartholomew K.A."/>
            <person name="Coutinho P.M."/>
            <person name="Erdmann S."/>
            <person name="Fowler T.J."/>
            <person name="Gathman A.C."/>
            <person name="Lombard V."/>
            <person name="Henrissat B."/>
            <person name="Knabe N."/>
            <person name="Kuees U."/>
            <person name="Lilly W.W."/>
            <person name="Lindquist E."/>
            <person name="Lucas S."/>
            <person name="Magnuson J.K."/>
            <person name="Piumi F."/>
            <person name="Raudaskoski M."/>
            <person name="Salamov A."/>
            <person name="Schmutz J."/>
            <person name="Schwarze F.W.M.R."/>
            <person name="vanKuyk P.A."/>
            <person name="Horton J.S."/>
            <person name="Grigoriev I.V."/>
            <person name="Woesten H.A.B."/>
        </authorList>
    </citation>
    <scope>NUCLEOTIDE SEQUENCE [LARGE SCALE GENOMIC DNA]</scope>
    <source>
        <strain evidence="3">H4-8 / FGSC 9210</strain>
    </source>
</reference>
<gene>
    <name evidence="2" type="ORF">SCHCODRAFT_234195</name>
</gene>
<dbReference type="Proteomes" id="UP000007431">
    <property type="component" value="Unassembled WGS sequence"/>
</dbReference>
<keyword evidence="1" id="KW-0175">Coiled coil</keyword>
<feature type="coiled-coil region" evidence="1">
    <location>
        <begin position="27"/>
        <end position="61"/>
    </location>
</feature>